<comment type="caution">
    <text evidence="1">The sequence shown here is derived from an EMBL/GenBank/DDBJ whole genome shotgun (WGS) entry which is preliminary data.</text>
</comment>
<dbReference type="Proteomes" id="UP000499080">
    <property type="component" value="Unassembled WGS sequence"/>
</dbReference>
<dbReference type="EMBL" id="BGPR01039694">
    <property type="protein sequence ID" value="GBO15694.1"/>
    <property type="molecule type" value="Genomic_DNA"/>
</dbReference>
<name>A0A4Y2UUA5_ARAVE</name>
<organism evidence="1 2">
    <name type="scientific">Araneus ventricosus</name>
    <name type="common">Orbweaver spider</name>
    <name type="synonym">Epeira ventricosa</name>
    <dbReference type="NCBI Taxonomy" id="182803"/>
    <lineage>
        <taxon>Eukaryota</taxon>
        <taxon>Metazoa</taxon>
        <taxon>Ecdysozoa</taxon>
        <taxon>Arthropoda</taxon>
        <taxon>Chelicerata</taxon>
        <taxon>Arachnida</taxon>
        <taxon>Araneae</taxon>
        <taxon>Araneomorphae</taxon>
        <taxon>Entelegynae</taxon>
        <taxon>Araneoidea</taxon>
        <taxon>Araneidae</taxon>
        <taxon>Araneus</taxon>
    </lineage>
</organism>
<accession>A0A4Y2UUA5</accession>
<protein>
    <submittedName>
        <fullName evidence="1">Uncharacterized protein</fullName>
    </submittedName>
</protein>
<keyword evidence="2" id="KW-1185">Reference proteome</keyword>
<sequence>MSKLTLVEVQANSHGEEIAGQLSSWWKYGASSRLRRVSQLTMAEVSQLTYSDMRPLWLDLAVQQTVLAISPKQSMETTPLK</sequence>
<evidence type="ECO:0000313" key="2">
    <source>
        <dbReference type="Proteomes" id="UP000499080"/>
    </source>
</evidence>
<gene>
    <name evidence="1" type="ORF">AVEN_162694_1</name>
</gene>
<reference evidence="1 2" key="1">
    <citation type="journal article" date="2019" name="Sci. Rep.">
        <title>Orb-weaving spider Araneus ventricosus genome elucidates the spidroin gene catalogue.</title>
        <authorList>
            <person name="Kono N."/>
            <person name="Nakamura H."/>
            <person name="Ohtoshi R."/>
            <person name="Moran D.A.P."/>
            <person name="Shinohara A."/>
            <person name="Yoshida Y."/>
            <person name="Fujiwara M."/>
            <person name="Mori M."/>
            <person name="Tomita M."/>
            <person name="Arakawa K."/>
        </authorList>
    </citation>
    <scope>NUCLEOTIDE SEQUENCE [LARGE SCALE GENOMIC DNA]</scope>
</reference>
<dbReference type="AlphaFoldDB" id="A0A4Y2UUA5"/>
<proteinExistence type="predicted"/>
<evidence type="ECO:0000313" key="1">
    <source>
        <dbReference type="EMBL" id="GBO15694.1"/>
    </source>
</evidence>